<name>A0A915E218_9BILA</name>
<organism evidence="2 3">
    <name type="scientific">Ditylenchus dipsaci</name>
    <dbReference type="NCBI Taxonomy" id="166011"/>
    <lineage>
        <taxon>Eukaryota</taxon>
        <taxon>Metazoa</taxon>
        <taxon>Ecdysozoa</taxon>
        <taxon>Nematoda</taxon>
        <taxon>Chromadorea</taxon>
        <taxon>Rhabditida</taxon>
        <taxon>Tylenchina</taxon>
        <taxon>Tylenchomorpha</taxon>
        <taxon>Sphaerularioidea</taxon>
        <taxon>Anguinidae</taxon>
        <taxon>Anguininae</taxon>
        <taxon>Ditylenchus</taxon>
    </lineage>
</organism>
<evidence type="ECO:0000313" key="2">
    <source>
        <dbReference type="Proteomes" id="UP000887574"/>
    </source>
</evidence>
<dbReference type="WBParaSite" id="jg25040">
    <property type="protein sequence ID" value="jg25040"/>
    <property type="gene ID" value="jg25040"/>
</dbReference>
<feature type="region of interest" description="Disordered" evidence="1">
    <location>
        <begin position="1"/>
        <end position="22"/>
    </location>
</feature>
<proteinExistence type="predicted"/>
<dbReference type="Proteomes" id="UP000887574">
    <property type="component" value="Unplaced"/>
</dbReference>
<dbReference type="AlphaFoldDB" id="A0A915E218"/>
<reference evidence="3" key="1">
    <citation type="submission" date="2022-11" db="UniProtKB">
        <authorList>
            <consortium name="WormBaseParasite"/>
        </authorList>
    </citation>
    <scope>IDENTIFICATION</scope>
</reference>
<keyword evidence="2" id="KW-1185">Reference proteome</keyword>
<evidence type="ECO:0000313" key="3">
    <source>
        <dbReference type="WBParaSite" id="jg25040"/>
    </source>
</evidence>
<sequence>MTSRQKRYSQYTGRSPAPKEVRFDPPWMHRIGQLQNAVEVLRQYSGVHLKNKNSLIVRCFAQSSAVYMELVFSLINTVLSELDPNQPPPEVEPILISQHAVKYLQPLDIQKCKADKVEWTDTVLIRVPFKADYTARLFQVKFNRLVPEVFDKISVRTPFAHLDCTRPERDLRFRLQAFCREKNVAARSFQMAAKRDGFEWTGVEQYFHNGVQLFKKSYFHITALKLQPDSEIQHLHSIVASLKKYSQLYQDKKLSAIIQNFPRPTLMTKEMDMEQLNAAVYRVVLTNEFQEKCPGVNNFEITRVMRNPEAAITPTSKSGTKSGGSTTIGQGALCKC</sequence>
<protein>
    <submittedName>
        <fullName evidence="3">Uncharacterized protein</fullName>
    </submittedName>
</protein>
<evidence type="ECO:0000256" key="1">
    <source>
        <dbReference type="SAM" id="MobiDB-lite"/>
    </source>
</evidence>
<accession>A0A915E218</accession>